<comment type="caution">
    <text evidence="1">The sequence shown here is derived from an EMBL/GenBank/DDBJ whole genome shotgun (WGS) entry which is preliminary data.</text>
</comment>
<reference evidence="2" key="1">
    <citation type="journal article" date="2017" name="bioRxiv">
        <title>Comparative analysis of the genomes of Stylophora pistillata and Acropora digitifera provides evidence for extensive differences between species of corals.</title>
        <authorList>
            <person name="Voolstra C.R."/>
            <person name="Li Y."/>
            <person name="Liew Y.J."/>
            <person name="Baumgarten S."/>
            <person name="Zoccola D."/>
            <person name="Flot J.-F."/>
            <person name="Tambutte S."/>
            <person name="Allemand D."/>
            <person name="Aranda M."/>
        </authorList>
    </citation>
    <scope>NUCLEOTIDE SEQUENCE [LARGE SCALE GENOMIC DNA]</scope>
</reference>
<name>A0A2B4SMP4_STYPI</name>
<evidence type="ECO:0000313" key="1">
    <source>
        <dbReference type="EMBL" id="PFX29858.1"/>
    </source>
</evidence>
<dbReference type="AlphaFoldDB" id="A0A2B4SMP4"/>
<dbReference type="Proteomes" id="UP000225706">
    <property type="component" value="Unassembled WGS sequence"/>
</dbReference>
<keyword evidence="2" id="KW-1185">Reference proteome</keyword>
<organism evidence="1 2">
    <name type="scientific">Stylophora pistillata</name>
    <name type="common">Smooth cauliflower coral</name>
    <dbReference type="NCBI Taxonomy" id="50429"/>
    <lineage>
        <taxon>Eukaryota</taxon>
        <taxon>Metazoa</taxon>
        <taxon>Cnidaria</taxon>
        <taxon>Anthozoa</taxon>
        <taxon>Hexacorallia</taxon>
        <taxon>Scleractinia</taxon>
        <taxon>Astrocoeniina</taxon>
        <taxon>Pocilloporidae</taxon>
        <taxon>Stylophora</taxon>
    </lineage>
</organism>
<gene>
    <name evidence="1" type="ORF">AWC38_SpisGene5311</name>
</gene>
<dbReference type="EMBL" id="LSMT01000059">
    <property type="protein sequence ID" value="PFX29858.1"/>
    <property type="molecule type" value="Genomic_DNA"/>
</dbReference>
<accession>A0A2B4SMP4</accession>
<proteinExistence type="predicted"/>
<sequence>MVDELLPRFAHENFGHGYYTAVPGEIEKVQPLALVIKKDPPLWKRRFKKSKIIVQEGLEKFSDSEEEAFESREYFKSKVKEEMFQSKQKIDAGARTKELDASFVGHLEGTIRLSYDQGVLQLGKLSQKYIDDPDLREILTKISLDADKMSRFEEGDKLLLITEVIYSGKFELTGGKKSEFQAALKPPESSVTRNHWATRRNRVTKYFEEIPRRDSKAPILFRCCYVNYIKEENRLEISKGEFVGKSVR</sequence>
<dbReference type="OrthoDB" id="5984734at2759"/>
<evidence type="ECO:0000313" key="2">
    <source>
        <dbReference type="Proteomes" id="UP000225706"/>
    </source>
</evidence>
<protein>
    <submittedName>
        <fullName evidence="1">Uncharacterized protein</fullName>
    </submittedName>
</protein>